<dbReference type="RefSeq" id="WP_188550233.1">
    <property type="nucleotide sequence ID" value="NZ_BMFY01000005.1"/>
</dbReference>
<evidence type="ECO:0000259" key="3">
    <source>
        <dbReference type="Pfam" id="PF01636"/>
    </source>
</evidence>
<dbReference type="PANTHER" id="PTHR21064:SF6">
    <property type="entry name" value="AMINOGLYCOSIDE PHOSPHOTRANSFERASE DOMAIN-CONTAINING PROTEIN"/>
    <property type="match status" value="1"/>
</dbReference>
<keyword evidence="5" id="KW-1185">Reference proteome</keyword>
<sequence>MILHEPGRPRAALEASPDASGPEPLTLDEAEVRRILGQEYGIAAGTADSAGSADSASSAIRLRYLDGELSTVCRVETGRAPLVFKAVAASAVSPESFIWQGEVQAALAERGLPVAAMLPTRSSGSLTARCRAGAHGGQEILVQVSSWLEGAPLSEGLPDERLLAELGRTAARMRLALDEVPPAPVRVSHTWELSRSRRSIEEALPGIGDPAVAALVREAAARFAAEVEPVLPVLPRAVVHHDLHDSNVLVAPGITAEGASGREPRVTGVLDFGDMVEGLRIADLVVPAAYASRHYEDPAHALRVVTRAWTGLAPLTEAERRVLLPAATARIGVNAAVWAARADGPRAGYARDRSARSRGALERLLAVDPDAFLASLP</sequence>
<feature type="domain" description="Aminoglycoside phosphotransferase" evidence="3">
    <location>
        <begin position="66"/>
        <end position="290"/>
    </location>
</feature>
<reference evidence="4" key="2">
    <citation type="submission" date="2020-09" db="EMBL/GenBank/DDBJ databases">
        <authorList>
            <person name="Sun Q."/>
            <person name="Zhou Y."/>
        </authorList>
    </citation>
    <scope>NUCLEOTIDE SEQUENCE</scope>
    <source>
        <strain evidence="4">CGMCC 1.12785</strain>
    </source>
</reference>
<protein>
    <recommendedName>
        <fullName evidence="3">Aminoglycoside phosphotransferase domain-containing protein</fullName>
    </recommendedName>
</protein>
<dbReference type="Gene3D" id="3.90.1200.10">
    <property type="match status" value="1"/>
</dbReference>
<evidence type="ECO:0000313" key="5">
    <source>
        <dbReference type="Proteomes" id="UP000616114"/>
    </source>
</evidence>
<dbReference type="SUPFAM" id="SSF56112">
    <property type="entry name" value="Protein kinase-like (PK-like)"/>
    <property type="match status" value="1"/>
</dbReference>
<dbReference type="Proteomes" id="UP000616114">
    <property type="component" value="Unassembled WGS sequence"/>
</dbReference>
<dbReference type="PANTHER" id="PTHR21064">
    <property type="entry name" value="AMINOGLYCOSIDE PHOSPHOTRANSFERASE DOMAIN-CONTAINING PROTEIN-RELATED"/>
    <property type="match status" value="1"/>
</dbReference>
<dbReference type="AlphaFoldDB" id="A0A8J2TXE5"/>
<dbReference type="InterPro" id="IPR011009">
    <property type="entry name" value="Kinase-like_dom_sf"/>
</dbReference>
<dbReference type="InterPro" id="IPR002575">
    <property type="entry name" value="Aminoglycoside_PTrfase"/>
</dbReference>
<organism evidence="4 5">
    <name type="scientific">Sediminivirga luteola</name>
    <dbReference type="NCBI Taxonomy" id="1774748"/>
    <lineage>
        <taxon>Bacteria</taxon>
        <taxon>Bacillati</taxon>
        <taxon>Actinomycetota</taxon>
        <taxon>Actinomycetes</taxon>
        <taxon>Micrococcales</taxon>
        <taxon>Brevibacteriaceae</taxon>
        <taxon>Sediminivirga</taxon>
    </lineage>
</organism>
<name>A0A8J2TXE5_9MICO</name>
<feature type="region of interest" description="Disordered" evidence="2">
    <location>
        <begin position="1"/>
        <end position="25"/>
    </location>
</feature>
<proteinExistence type="inferred from homology"/>
<comment type="similarity">
    <text evidence="1">Belongs to the pseudomonas-type ThrB family.</text>
</comment>
<reference evidence="4" key="1">
    <citation type="journal article" date="2014" name="Int. J. Syst. Evol. Microbiol.">
        <title>Complete genome sequence of Corynebacterium casei LMG S-19264T (=DSM 44701T), isolated from a smear-ripened cheese.</title>
        <authorList>
            <consortium name="US DOE Joint Genome Institute (JGI-PGF)"/>
            <person name="Walter F."/>
            <person name="Albersmeier A."/>
            <person name="Kalinowski J."/>
            <person name="Ruckert C."/>
        </authorList>
    </citation>
    <scope>NUCLEOTIDE SEQUENCE</scope>
    <source>
        <strain evidence="4">CGMCC 1.12785</strain>
    </source>
</reference>
<comment type="caution">
    <text evidence="4">The sequence shown here is derived from an EMBL/GenBank/DDBJ whole genome shotgun (WGS) entry which is preliminary data.</text>
</comment>
<gene>
    <name evidence="4" type="ORF">GCM10011333_14150</name>
</gene>
<dbReference type="InterPro" id="IPR050249">
    <property type="entry name" value="Pseudomonas-type_ThrB"/>
</dbReference>
<evidence type="ECO:0000256" key="1">
    <source>
        <dbReference type="ARBA" id="ARBA00038240"/>
    </source>
</evidence>
<accession>A0A8J2TXE5</accession>
<dbReference type="Pfam" id="PF01636">
    <property type="entry name" value="APH"/>
    <property type="match status" value="1"/>
</dbReference>
<dbReference type="GO" id="GO:0019202">
    <property type="term" value="F:amino acid kinase activity"/>
    <property type="evidence" value="ECO:0007669"/>
    <property type="project" value="TreeGrafter"/>
</dbReference>
<evidence type="ECO:0000313" key="4">
    <source>
        <dbReference type="EMBL" id="GGA12478.1"/>
    </source>
</evidence>
<evidence type="ECO:0000256" key="2">
    <source>
        <dbReference type="SAM" id="MobiDB-lite"/>
    </source>
</evidence>
<dbReference type="EMBL" id="BMFY01000005">
    <property type="protein sequence ID" value="GGA12478.1"/>
    <property type="molecule type" value="Genomic_DNA"/>
</dbReference>